<dbReference type="PROSITE" id="PS00183">
    <property type="entry name" value="UBC_1"/>
    <property type="match status" value="1"/>
</dbReference>
<feature type="region of interest" description="Disordered" evidence="5">
    <location>
        <begin position="159"/>
        <end position="182"/>
    </location>
</feature>
<dbReference type="Pfam" id="PF00179">
    <property type="entry name" value="UQ_con"/>
    <property type="match status" value="1"/>
</dbReference>
<feature type="active site" description="Glycyl thioester intermediate" evidence="3">
    <location>
        <position position="92"/>
    </location>
</feature>
<keyword evidence="8" id="KW-1185">Reference proteome</keyword>
<comment type="similarity">
    <text evidence="4">Belongs to the ubiquitin-conjugating enzyme family.</text>
</comment>
<evidence type="ECO:0000256" key="1">
    <source>
        <dbReference type="ARBA" id="ARBA00022679"/>
    </source>
</evidence>
<organism evidence="7 8">
    <name type="scientific">Gregarina niphandrodes</name>
    <name type="common">Septate eugregarine</name>
    <dbReference type="NCBI Taxonomy" id="110365"/>
    <lineage>
        <taxon>Eukaryota</taxon>
        <taxon>Sar</taxon>
        <taxon>Alveolata</taxon>
        <taxon>Apicomplexa</taxon>
        <taxon>Conoidasida</taxon>
        <taxon>Gregarinasina</taxon>
        <taxon>Eugregarinorida</taxon>
        <taxon>Gregarinidae</taxon>
        <taxon>Gregarina</taxon>
    </lineage>
</organism>
<protein>
    <submittedName>
        <fullName evidence="7">Ubiquitin-conjugating enzyme E2</fullName>
    </submittedName>
</protein>
<gene>
    <name evidence="7" type="ORF">GNI_176280</name>
</gene>
<proteinExistence type="inferred from homology"/>
<evidence type="ECO:0000256" key="5">
    <source>
        <dbReference type="SAM" id="MobiDB-lite"/>
    </source>
</evidence>
<dbReference type="EMBL" id="AFNH02001326">
    <property type="protein sequence ID" value="EZG43334.1"/>
    <property type="molecule type" value="Genomic_DNA"/>
</dbReference>
<dbReference type="InterPro" id="IPR023313">
    <property type="entry name" value="UBQ-conjugating_AS"/>
</dbReference>
<dbReference type="InterPro" id="IPR050113">
    <property type="entry name" value="Ub_conjugating_enzyme"/>
</dbReference>
<dbReference type="PROSITE" id="PS50127">
    <property type="entry name" value="UBC_2"/>
    <property type="match status" value="1"/>
</dbReference>
<dbReference type="InterPro" id="IPR000608">
    <property type="entry name" value="UBC"/>
</dbReference>
<dbReference type="eggNOG" id="KOG0419">
    <property type="taxonomic scope" value="Eukaryota"/>
</dbReference>
<feature type="domain" description="UBC core" evidence="6">
    <location>
        <begin position="8"/>
        <end position="154"/>
    </location>
</feature>
<evidence type="ECO:0000313" key="8">
    <source>
        <dbReference type="Proteomes" id="UP000019763"/>
    </source>
</evidence>
<dbReference type="PANTHER" id="PTHR24067">
    <property type="entry name" value="UBIQUITIN-CONJUGATING ENZYME E2"/>
    <property type="match status" value="1"/>
</dbReference>
<sequence>MVGRLNESTKRRLLKDFKRLQVDPPPGVNAAPEGNDLTIWSAVIFGPEETIWQGGTFRLSMAFPEDYPARPPVVRFITSIFHPNVYQNGDICLDILQNQWTPIYDISGILTSIRSLLSDPNPQSPANSEAARLYVENRREYNRRVQRCVDDSLQAISEDVQTEVSAPSKDAAPPTTEAVANN</sequence>
<dbReference type="GO" id="GO:0016740">
    <property type="term" value="F:transferase activity"/>
    <property type="evidence" value="ECO:0007669"/>
    <property type="project" value="UniProtKB-KW"/>
</dbReference>
<keyword evidence="4" id="KW-0547">Nucleotide-binding</keyword>
<dbReference type="SMART" id="SM00212">
    <property type="entry name" value="UBCc"/>
    <property type="match status" value="1"/>
</dbReference>
<dbReference type="OMA" id="DHKSQYI"/>
<dbReference type="RefSeq" id="XP_011133405.1">
    <property type="nucleotide sequence ID" value="XM_011135103.1"/>
</dbReference>
<evidence type="ECO:0000256" key="2">
    <source>
        <dbReference type="ARBA" id="ARBA00022786"/>
    </source>
</evidence>
<evidence type="ECO:0000256" key="3">
    <source>
        <dbReference type="PROSITE-ProRule" id="PRU10133"/>
    </source>
</evidence>
<reference evidence="7" key="1">
    <citation type="submission" date="2013-12" db="EMBL/GenBank/DDBJ databases">
        <authorList>
            <person name="Omoto C.K."/>
            <person name="Sibley D."/>
            <person name="Venepally P."/>
            <person name="Hadjithomas M."/>
            <person name="Karamycheva S."/>
            <person name="Brunk B."/>
            <person name="Roos D."/>
            <person name="Caler E."/>
            <person name="Lorenzi H."/>
        </authorList>
    </citation>
    <scope>NUCLEOTIDE SEQUENCE</scope>
</reference>
<evidence type="ECO:0000259" key="6">
    <source>
        <dbReference type="PROSITE" id="PS50127"/>
    </source>
</evidence>
<dbReference type="OrthoDB" id="9984419at2759"/>
<dbReference type="VEuPathDB" id="CryptoDB:GNI_176280"/>
<dbReference type="Proteomes" id="UP000019763">
    <property type="component" value="Unassembled WGS sequence"/>
</dbReference>
<keyword evidence="1" id="KW-0808">Transferase</keyword>
<evidence type="ECO:0000313" key="7">
    <source>
        <dbReference type="EMBL" id="EZG43334.1"/>
    </source>
</evidence>
<dbReference type="GO" id="GO:0005524">
    <property type="term" value="F:ATP binding"/>
    <property type="evidence" value="ECO:0007669"/>
    <property type="project" value="UniProtKB-UniRule"/>
</dbReference>
<dbReference type="FunFam" id="3.10.110.10:FF:000090">
    <property type="entry name" value="Ubiquitin-conjugating enzyme E2-17 kDa"/>
    <property type="match status" value="1"/>
</dbReference>
<keyword evidence="2 4" id="KW-0833">Ubl conjugation pathway</keyword>
<dbReference type="GeneID" id="22915975"/>
<dbReference type="InterPro" id="IPR016135">
    <property type="entry name" value="UBQ-conjugating_enzyme/RWD"/>
</dbReference>
<dbReference type="Gene3D" id="3.10.110.10">
    <property type="entry name" value="Ubiquitin Conjugating Enzyme"/>
    <property type="match status" value="1"/>
</dbReference>
<name>A0A023AX99_GRENI</name>
<comment type="caution">
    <text evidence="7">The sequence shown here is derived from an EMBL/GenBank/DDBJ whole genome shotgun (WGS) entry which is preliminary data.</text>
</comment>
<dbReference type="CDD" id="cd23790">
    <property type="entry name" value="UBCc_UBE2A_2B"/>
    <property type="match status" value="1"/>
</dbReference>
<dbReference type="SUPFAM" id="SSF54495">
    <property type="entry name" value="UBC-like"/>
    <property type="match status" value="1"/>
</dbReference>
<dbReference type="AlphaFoldDB" id="A0A023AX99"/>
<evidence type="ECO:0000256" key="4">
    <source>
        <dbReference type="RuleBase" id="RU362109"/>
    </source>
</evidence>
<accession>A0A023AX99</accession>
<keyword evidence="4" id="KW-0067">ATP-binding</keyword>